<keyword evidence="1" id="KW-0732">Signal</keyword>
<evidence type="ECO:0008006" key="4">
    <source>
        <dbReference type="Google" id="ProtNLM"/>
    </source>
</evidence>
<dbReference type="OrthoDB" id="4829950at2"/>
<dbReference type="Pfam" id="PF03995">
    <property type="entry name" value="Inhibitor_I36"/>
    <property type="match status" value="1"/>
</dbReference>
<organism evidence="2 3">
    <name type="scientific">Arcanobacterium haemolyticum (strain ATCC 9345 / DSM 20595 / CCM 5947 / CCUG 17215 / LMG 16163 / NBRC 15585 / NCTC 8452 / 11018)</name>
    <dbReference type="NCBI Taxonomy" id="644284"/>
    <lineage>
        <taxon>Bacteria</taxon>
        <taxon>Bacillati</taxon>
        <taxon>Actinomycetota</taxon>
        <taxon>Actinomycetes</taxon>
        <taxon>Actinomycetales</taxon>
        <taxon>Actinomycetaceae</taxon>
        <taxon>Arcanobacterium</taxon>
    </lineage>
</organism>
<dbReference type="HOGENOM" id="CLU_1830968_0_0_11"/>
<proteinExistence type="predicted"/>
<gene>
    <name evidence="2" type="ordered locus">Arch_0619</name>
</gene>
<name>D7BN55_ARCHD</name>
<feature type="chain" id="PRO_5038900563" description="Peptidase inhibitor family I36" evidence="1">
    <location>
        <begin position="24"/>
        <end position="141"/>
    </location>
</feature>
<evidence type="ECO:0000313" key="2">
    <source>
        <dbReference type="EMBL" id="ADH92354.1"/>
    </source>
</evidence>
<feature type="signal peptide" evidence="1">
    <location>
        <begin position="1"/>
        <end position="23"/>
    </location>
</feature>
<dbReference type="Proteomes" id="UP000000376">
    <property type="component" value="Chromosome"/>
</dbReference>
<accession>D7BN55</accession>
<dbReference type="STRING" id="644284.Arch_0619"/>
<dbReference type="RefSeq" id="WP_013169852.1">
    <property type="nucleotide sequence ID" value="NC_014218.1"/>
</dbReference>
<dbReference type="AlphaFoldDB" id="D7BN55"/>
<dbReference type="EMBL" id="CP002045">
    <property type="protein sequence ID" value="ADH92354.1"/>
    <property type="molecule type" value="Genomic_DNA"/>
</dbReference>
<dbReference type="KEGG" id="ahe:Arch_0619"/>
<protein>
    <recommendedName>
        <fullName evidence="4">Peptidase inhibitor family I36</fullName>
    </recommendedName>
</protein>
<sequence length="141" mass="15288">MKLKKSIGAVLATLAVSSTGLIALAPITSAGVENCQLGAACLWSDYDSNGFKAWNEDPESQVHSSIDNKSKSAAANGASCSATYFYDFYRGRTGSYFILNSKTRIGTNFRDPDLSNGAGIGKYRYQNWENQVSNITFSDCR</sequence>
<keyword evidence="3" id="KW-1185">Reference proteome</keyword>
<reference evidence="2 3" key="1">
    <citation type="journal article" date="2010" name="Stand. Genomic Sci.">
        <title>Complete genome sequence of Arcanobacterium haemolyticum type strain (11018).</title>
        <authorList>
            <person name="Yasawong M."/>
            <person name="Teshima H."/>
            <person name="Lapidus A."/>
            <person name="Nolan M."/>
            <person name="Lucas S."/>
            <person name="Glavina Del Rio T."/>
            <person name="Tice H."/>
            <person name="Cheng J."/>
            <person name="Bruce D."/>
            <person name="Detter C."/>
            <person name="Tapia R."/>
            <person name="Han C."/>
            <person name="Goodwin L."/>
            <person name="Pitluck S."/>
            <person name="Liolios K."/>
            <person name="Ivanova N."/>
            <person name="Mavromatis K."/>
            <person name="Mikhailova N."/>
            <person name="Pati A."/>
            <person name="Chen A."/>
            <person name="Palaniappan K."/>
            <person name="Land M."/>
            <person name="Hauser L."/>
            <person name="Chang Y."/>
            <person name="Jeffries C."/>
            <person name="Rohde M."/>
            <person name="Sikorski J."/>
            <person name="Pukall R."/>
            <person name="Goker M."/>
            <person name="Woyke T."/>
            <person name="Bristow J."/>
            <person name="Eisen J."/>
            <person name="Markowitz V."/>
            <person name="Hugenholtz P."/>
            <person name="Kyrpides N."/>
            <person name="Klenk H."/>
        </authorList>
    </citation>
    <scope>NUCLEOTIDE SEQUENCE [LARGE SCALE GENOMIC DNA]</scope>
    <source>
        <strain evidence="3">ATCC 9345 / DSM 20595 / CCUG 17215 / LMG 16163 / NBRC 15585 / NCTC 8452 / 11018</strain>
    </source>
</reference>
<evidence type="ECO:0000313" key="3">
    <source>
        <dbReference type="Proteomes" id="UP000000376"/>
    </source>
</evidence>
<dbReference type="eggNOG" id="ENOG5031Z3Y">
    <property type="taxonomic scope" value="Bacteria"/>
</dbReference>
<evidence type="ECO:0000256" key="1">
    <source>
        <dbReference type="SAM" id="SignalP"/>
    </source>
</evidence>